<evidence type="ECO:0000256" key="2">
    <source>
        <dbReference type="ARBA" id="ARBA00022692"/>
    </source>
</evidence>
<evidence type="ECO:0000256" key="1">
    <source>
        <dbReference type="ARBA" id="ARBA00004141"/>
    </source>
</evidence>
<comment type="caution">
    <text evidence="7">The sequence shown here is derived from an EMBL/GenBank/DDBJ whole genome shotgun (WGS) entry which is preliminary data.</text>
</comment>
<evidence type="ECO:0000256" key="4">
    <source>
        <dbReference type="ARBA" id="ARBA00023136"/>
    </source>
</evidence>
<feature type="region of interest" description="Disordered" evidence="6">
    <location>
        <begin position="131"/>
        <end position="151"/>
    </location>
</feature>
<protein>
    <submittedName>
        <fullName evidence="7">Toxin secretion/phage lysis holin</fullName>
    </submittedName>
</protein>
<dbReference type="InterPro" id="IPR006480">
    <property type="entry name" value="Phage_holin_4_1"/>
</dbReference>
<keyword evidence="8" id="KW-1185">Reference proteome</keyword>
<dbReference type="GO" id="GO:0016020">
    <property type="term" value="C:membrane"/>
    <property type="evidence" value="ECO:0007669"/>
    <property type="project" value="UniProtKB-SubCell"/>
</dbReference>
<dbReference type="Pfam" id="PF05105">
    <property type="entry name" value="Phage_holin_4_1"/>
    <property type="match status" value="1"/>
</dbReference>
<keyword evidence="4" id="KW-0472">Membrane</keyword>
<evidence type="ECO:0000313" key="8">
    <source>
        <dbReference type="Proteomes" id="UP000246635"/>
    </source>
</evidence>
<evidence type="ECO:0000256" key="3">
    <source>
        <dbReference type="ARBA" id="ARBA00022989"/>
    </source>
</evidence>
<dbReference type="EMBL" id="QGTQ01000010">
    <property type="protein sequence ID" value="PWW01263.1"/>
    <property type="molecule type" value="Genomic_DNA"/>
</dbReference>
<comment type="similarity">
    <text evidence="5">Belongs to the bacteriophage holin family. Cp-1 holin subfamily.</text>
</comment>
<dbReference type="RefSeq" id="WP_110044744.1">
    <property type="nucleotide sequence ID" value="NZ_CP054613.1"/>
</dbReference>
<evidence type="ECO:0000256" key="6">
    <source>
        <dbReference type="SAM" id="MobiDB-lite"/>
    </source>
</evidence>
<evidence type="ECO:0000313" key="7">
    <source>
        <dbReference type="EMBL" id="PWW01263.1"/>
    </source>
</evidence>
<accession>A0A2V2YSL8</accession>
<organism evidence="7 8">
    <name type="scientific">Paenibacillus cellulosilyticus</name>
    <dbReference type="NCBI Taxonomy" id="375489"/>
    <lineage>
        <taxon>Bacteria</taxon>
        <taxon>Bacillati</taxon>
        <taxon>Bacillota</taxon>
        <taxon>Bacilli</taxon>
        <taxon>Bacillales</taxon>
        <taxon>Paenibacillaceae</taxon>
        <taxon>Paenibacillus</taxon>
    </lineage>
</organism>
<reference evidence="7 8" key="1">
    <citation type="submission" date="2018-05" db="EMBL/GenBank/DDBJ databases">
        <title>Genomic Encyclopedia of Type Strains, Phase III (KMG-III): the genomes of soil and plant-associated and newly described type strains.</title>
        <authorList>
            <person name="Whitman W."/>
        </authorList>
    </citation>
    <scope>NUCLEOTIDE SEQUENCE [LARGE SCALE GENOMIC DNA]</scope>
    <source>
        <strain evidence="7 8">CECT 5696</strain>
    </source>
</reference>
<gene>
    <name evidence="7" type="ORF">DFQ01_110154</name>
</gene>
<dbReference type="OrthoDB" id="88184at2"/>
<evidence type="ECO:0000256" key="5">
    <source>
        <dbReference type="ARBA" id="ARBA00023600"/>
    </source>
</evidence>
<dbReference type="AlphaFoldDB" id="A0A2V2YSL8"/>
<keyword evidence="3" id="KW-1133">Transmembrane helix</keyword>
<dbReference type="Proteomes" id="UP000246635">
    <property type="component" value="Unassembled WGS sequence"/>
</dbReference>
<proteinExistence type="inferred from homology"/>
<name>A0A2V2YSL8_9BACL</name>
<keyword evidence="2" id="KW-0812">Transmembrane</keyword>
<comment type="subcellular location">
    <subcellularLocation>
        <location evidence="1">Membrane</location>
        <topology evidence="1">Multi-pass membrane protein</topology>
    </subcellularLocation>
</comment>
<sequence length="151" mass="16578">MPNTWFCSMVAVVGTSVNYAFDALPQSLTLLLVAMGIDYLTGITAAMKEKQGLNSQIGSWGLTRKGLTLLIVFLAHKIDLLLQLDGVTMCGAIYFYLANELISITENCGRIGLPLPYRLKQLIEVLKDKGNSNDEGAEEFKDDSLKDDNSK</sequence>
<dbReference type="NCBIfam" id="TIGR01593">
    <property type="entry name" value="holin_tox_secr"/>
    <property type="match status" value="1"/>
</dbReference>